<dbReference type="Proteomes" id="UP001152320">
    <property type="component" value="Chromosome 17"/>
</dbReference>
<reference evidence="3" key="1">
    <citation type="submission" date="2021-10" db="EMBL/GenBank/DDBJ databases">
        <title>Tropical sea cucumber genome reveals ecological adaptation and Cuvierian tubules defense mechanism.</title>
        <authorList>
            <person name="Chen T."/>
        </authorList>
    </citation>
    <scope>NUCLEOTIDE SEQUENCE</scope>
    <source>
        <strain evidence="3">Nanhai2018</strain>
        <tissue evidence="3">Muscle</tissue>
    </source>
</reference>
<accession>A0A9Q1BIA1</accession>
<proteinExistence type="predicted"/>
<feature type="compositionally biased region" description="Polar residues" evidence="2">
    <location>
        <begin position="314"/>
        <end position="325"/>
    </location>
</feature>
<feature type="compositionally biased region" description="Basic and acidic residues" evidence="2">
    <location>
        <begin position="339"/>
        <end position="351"/>
    </location>
</feature>
<evidence type="ECO:0000313" key="3">
    <source>
        <dbReference type="EMBL" id="KAJ8026282.1"/>
    </source>
</evidence>
<name>A0A9Q1BIA1_HOLLE</name>
<dbReference type="EMBL" id="JAIZAY010000017">
    <property type="protein sequence ID" value="KAJ8026282.1"/>
    <property type="molecule type" value="Genomic_DNA"/>
</dbReference>
<comment type="caution">
    <text evidence="3">The sequence shown here is derived from an EMBL/GenBank/DDBJ whole genome shotgun (WGS) entry which is preliminary data.</text>
</comment>
<feature type="region of interest" description="Disordered" evidence="2">
    <location>
        <begin position="311"/>
        <end position="354"/>
    </location>
</feature>
<dbReference type="PROSITE" id="PS00626">
    <property type="entry name" value="RCC1_2"/>
    <property type="match status" value="2"/>
</dbReference>
<feature type="repeat" description="RCC1" evidence="1">
    <location>
        <begin position="233"/>
        <end position="285"/>
    </location>
</feature>
<dbReference type="PROSITE" id="PS50012">
    <property type="entry name" value="RCC1_3"/>
    <property type="match status" value="3"/>
</dbReference>
<dbReference type="PRINTS" id="PR00633">
    <property type="entry name" value="RCCNDNSATION"/>
</dbReference>
<organism evidence="3 4">
    <name type="scientific">Holothuria leucospilota</name>
    <name type="common">Black long sea cucumber</name>
    <name type="synonym">Mertensiothuria leucospilota</name>
    <dbReference type="NCBI Taxonomy" id="206669"/>
    <lineage>
        <taxon>Eukaryota</taxon>
        <taxon>Metazoa</taxon>
        <taxon>Echinodermata</taxon>
        <taxon>Eleutherozoa</taxon>
        <taxon>Echinozoa</taxon>
        <taxon>Holothuroidea</taxon>
        <taxon>Aspidochirotacea</taxon>
        <taxon>Aspidochirotida</taxon>
        <taxon>Holothuriidae</taxon>
        <taxon>Holothuria</taxon>
    </lineage>
</organism>
<dbReference type="InterPro" id="IPR000408">
    <property type="entry name" value="Reg_chr_condens"/>
</dbReference>
<evidence type="ECO:0000256" key="2">
    <source>
        <dbReference type="SAM" id="MobiDB-lite"/>
    </source>
</evidence>
<dbReference type="OrthoDB" id="5370059at2759"/>
<dbReference type="AlphaFoldDB" id="A0A9Q1BIA1"/>
<feature type="repeat" description="RCC1" evidence="1">
    <location>
        <begin position="393"/>
        <end position="445"/>
    </location>
</feature>
<evidence type="ECO:0000256" key="1">
    <source>
        <dbReference type="PROSITE-ProRule" id="PRU00235"/>
    </source>
</evidence>
<dbReference type="Gene3D" id="2.130.10.30">
    <property type="entry name" value="Regulator of chromosome condensation 1/beta-lactamase-inhibitor protein II"/>
    <property type="match status" value="2"/>
</dbReference>
<feature type="repeat" description="RCC1" evidence="1">
    <location>
        <begin position="286"/>
        <end position="392"/>
    </location>
</feature>
<protein>
    <submittedName>
        <fullName evidence="3">RCC1 domain-containing protein 1</fullName>
    </submittedName>
</protein>
<dbReference type="InterPro" id="IPR009091">
    <property type="entry name" value="RCC1/BLIP-II"/>
</dbReference>
<dbReference type="SUPFAM" id="SSF50985">
    <property type="entry name" value="RCC1/BLIP-II"/>
    <property type="match status" value="1"/>
</dbReference>
<dbReference type="PANTHER" id="PTHR46849:SF1">
    <property type="entry name" value="RCC1 DOMAIN-CONTAINING PROTEIN 1"/>
    <property type="match status" value="1"/>
</dbReference>
<dbReference type="PANTHER" id="PTHR46849">
    <property type="entry name" value="RCC1 DOMAIN-CONTAINING PROTEIN 1"/>
    <property type="match status" value="1"/>
</dbReference>
<keyword evidence="4" id="KW-1185">Reference proteome</keyword>
<dbReference type="Pfam" id="PF00415">
    <property type="entry name" value="RCC1"/>
    <property type="match status" value="2"/>
</dbReference>
<sequence length="447" mass="49832">MHRHPWNNNSDEVFSLSPIKTRKALRQRLGGIHVDKCIFWHMAGEKYVGKMVYSCGFNGFGQLPLVSLEMQKKRVVTFPQLCTHRPCHEILAGTLALGWSSCFLCKDKEIEIHGFFSEQTTREHKLPCICDVQSVHAFQGSVLALPSSCGALLMLMENMQLKEVKAEVKGHDDSKIMSLDSTDDTVYIVTENHHLVSLEQNTTDFIFQEIFSDQPVEVISCGKEHVMVLTIAGSVFSFGSGSRGQLGHGIVQDKVEKPLEIEALSALQITGISCGGWHSAAVSEHGDLYIWGWNESGQLGFLMKSSKIDDFRPKNSTSKESSSITPVDDAIHQPSTANKDQEWHGSRKASTEDNSPVTFLMSPQILDMCPPEEILIKKVSCGSRHTAAITQEGHLYTWGFGRWGQLGHGNEWTLDTPTRAESLGLGVKFIDVYCKEWNTFMLVEEPT</sequence>
<evidence type="ECO:0000313" key="4">
    <source>
        <dbReference type="Proteomes" id="UP001152320"/>
    </source>
</evidence>
<gene>
    <name evidence="3" type="ORF">HOLleu_34085</name>
</gene>
<dbReference type="InterPro" id="IPR052830">
    <property type="entry name" value="RCC1_domain-containing"/>
</dbReference>